<feature type="transmembrane region" description="Helical" evidence="2">
    <location>
        <begin position="345"/>
        <end position="364"/>
    </location>
</feature>
<evidence type="ECO:0000313" key="4">
    <source>
        <dbReference type="Proteomes" id="UP000772434"/>
    </source>
</evidence>
<reference evidence="3" key="1">
    <citation type="submission" date="2020-11" db="EMBL/GenBank/DDBJ databases">
        <authorList>
            <consortium name="DOE Joint Genome Institute"/>
            <person name="Ahrendt S."/>
            <person name="Riley R."/>
            <person name="Andreopoulos W."/>
            <person name="Labutti K."/>
            <person name="Pangilinan J."/>
            <person name="Ruiz-Duenas F.J."/>
            <person name="Barrasa J.M."/>
            <person name="Sanchez-Garcia M."/>
            <person name="Camarero S."/>
            <person name="Miyauchi S."/>
            <person name="Serrano A."/>
            <person name="Linde D."/>
            <person name="Babiker R."/>
            <person name="Drula E."/>
            <person name="Ayuso-Fernandez I."/>
            <person name="Pacheco R."/>
            <person name="Padilla G."/>
            <person name="Ferreira P."/>
            <person name="Barriuso J."/>
            <person name="Kellner H."/>
            <person name="Castanera R."/>
            <person name="Alfaro M."/>
            <person name="Ramirez L."/>
            <person name="Pisabarro A.G."/>
            <person name="Kuo A."/>
            <person name="Tritt A."/>
            <person name="Lipzen A."/>
            <person name="He G."/>
            <person name="Yan M."/>
            <person name="Ng V."/>
            <person name="Cullen D."/>
            <person name="Martin F."/>
            <person name="Rosso M.-N."/>
            <person name="Henrissat B."/>
            <person name="Hibbett D."/>
            <person name="Martinez A.T."/>
            <person name="Grigoriev I.V."/>
        </authorList>
    </citation>
    <scope>NUCLEOTIDE SEQUENCE</scope>
    <source>
        <strain evidence="3">AH 40177</strain>
    </source>
</reference>
<protein>
    <submittedName>
        <fullName evidence="3">Uncharacterized protein</fullName>
    </submittedName>
</protein>
<accession>A0A9P5U682</accession>
<keyword evidence="4" id="KW-1185">Reference proteome</keyword>
<keyword evidence="2" id="KW-0472">Membrane</keyword>
<feature type="transmembrane region" description="Helical" evidence="2">
    <location>
        <begin position="239"/>
        <end position="260"/>
    </location>
</feature>
<feature type="region of interest" description="Disordered" evidence="1">
    <location>
        <begin position="15"/>
        <end position="128"/>
    </location>
</feature>
<evidence type="ECO:0000256" key="1">
    <source>
        <dbReference type="SAM" id="MobiDB-lite"/>
    </source>
</evidence>
<dbReference type="OrthoDB" id="3266087at2759"/>
<keyword evidence="2" id="KW-1133">Transmembrane helix</keyword>
<dbReference type="Proteomes" id="UP000772434">
    <property type="component" value="Unassembled WGS sequence"/>
</dbReference>
<name>A0A9P5U682_9AGAR</name>
<proteinExistence type="predicted"/>
<evidence type="ECO:0000313" key="3">
    <source>
        <dbReference type="EMBL" id="KAF9068595.1"/>
    </source>
</evidence>
<feature type="region of interest" description="Disordered" evidence="1">
    <location>
        <begin position="143"/>
        <end position="163"/>
    </location>
</feature>
<feature type="compositionally biased region" description="Polar residues" evidence="1">
    <location>
        <begin position="78"/>
        <end position="126"/>
    </location>
</feature>
<dbReference type="EMBL" id="JADNRY010000059">
    <property type="protein sequence ID" value="KAF9068595.1"/>
    <property type="molecule type" value="Genomic_DNA"/>
</dbReference>
<sequence length="400" mass="44209">MLMCFFTAHRTSTSTSSYTASHYARRKRVRLSSGTSFATTQNISETGSRVAPSRDGSYRHPPPPTNGSVRPSSRDSRTPTQSSFRGGSVSSHQHSVRFTGQPQRVRGPSSTVGSSRRNSVSQTSIPLSALVSPHAPSISIHRATPYHMRDPRKPSPVHPTSWSLTFPSPGPEERSYFSGCVNGMTCCWGVGGLLERLFQRDGKQLGGDPEKQVVEQEESGGKLQVVDWIEGGGSPIHAWLFFLGFIFFPSWWIAGLFVGIPKTRRLGAGTPGEKSVVLDDPQVEHGTLISYSCDEVLIQQPVIFQMQKPGGLDVVSCPFYRCSLTFPSSFSLLYLSRDLRGTVDCARFVIVDYILSGLCFVPVVSDYQSFLHFSYFNRFPIASFLFSRIPFTLSFFPLHG</sequence>
<feature type="transmembrane region" description="Helical" evidence="2">
    <location>
        <begin position="379"/>
        <end position="398"/>
    </location>
</feature>
<gene>
    <name evidence="3" type="ORF">BDP27DRAFT_785205</name>
</gene>
<keyword evidence="2" id="KW-0812">Transmembrane</keyword>
<feature type="compositionally biased region" description="Polar residues" evidence="1">
    <location>
        <begin position="32"/>
        <end position="47"/>
    </location>
</feature>
<organism evidence="3 4">
    <name type="scientific">Rhodocollybia butyracea</name>
    <dbReference type="NCBI Taxonomy" id="206335"/>
    <lineage>
        <taxon>Eukaryota</taxon>
        <taxon>Fungi</taxon>
        <taxon>Dikarya</taxon>
        <taxon>Basidiomycota</taxon>
        <taxon>Agaricomycotina</taxon>
        <taxon>Agaricomycetes</taxon>
        <taxon>Agaricomycetidae</taxon>
        <taxon>Agaricales</taxon>
        <taxon>Marasmiineae</taxon>
        <taxon>Omphalotaceae</taxon>
        <taxon>Rhodocollybia</taxon>
    </lineage>
</organism>
<comment type="caution">
    <text evidence="3">The sequence shown here is derived from an EMBL/GenBank/DDBJ whole genome shotgun (WGS) entry which is preliminary data.</text>
</comment>
<dbReference type="AlphaFoldDB" id="A0A9P5U682"/>
<evidence type="ECO:0000256" key="2">
    <source>
        <dbReference type="SAM" id="Phobius"/>
    </source>
</evidence>